<dbReference type="SUPFAM" id="SSF51182">
    <property type="entry name" value="RmlC-like cupins"/>
    <property type="match status" value="1"/>
</dbReference>
<reference evidence="6 7" key="2">
    <citation type="journal article" date="2003" name="Nat. Biotechnol.">
        <title>Complete genome sequence and comparative analysis of the industrial microorganism Streptomyces avermitilis.</title>
        <authorList>
            <person name="Ikeda H."/>
            <person name="Ishikawa J."/>
            <person name="Hanamoto A."/>
            <person name="Shinose M."/>
            <person name="Kikuchi H."/>
            <person name="Shiba T."/>
            <person name="Sakaki Y."/>
            <person name="Hattori M."/>
            <person name="Omura S."/>
        </authorList>
    </citation>
    <scope>NUCLEOTIDE SEQUENCE [LARGE SCALE GENOMIC DNA]</scope>
    <source>
        <strain evidence="7">ATCC 31267 / DSM 46492 / JCM 5070 / NBRC 14893 / NCIMB 12804 / NRRL 8165 / MA-4680</strain>
    </source>
</reference>
<evidence type="ECO:0000313" key="6">
    <source>
        <dbReference type="EMBL" id="BAC68659.1"/>
    </source>
</evidence>
<sequence>MTLGRPRRSSADRPAPPAGARATAAGVTVRRLVVEGAVEFTPTVFPDERGLFVTPYQEPVLSEAVGHRFPTAQTCQSVSRRGVVRGVHFTATPPGQAKYVHCARGRALDFVVDLRTGSPTFGQWDSVLLDQERFRSVYLPIGVGHAFVALEDDTAMVYLMSSGYVPQNEHALSPEDPDLALPLGHHLGRAPILSERDRRAPTLQQALRRGMLPEYRASRGLDEKL</sequence>
<proteinExistence type="inferred from homology"/>
<dbReference type="InterPro" id="IPR014710">
    <property type="entry name" value="RmlC-like_jellyroll"/>
</dbReference>
<evidence type="ECO:0000256" key="5">
    <source>
        <dbReference type="SAM" id="MobiDB-lite"/>
    </source>
</evidence>
<organism evidence="6 7">
    <name type="scientific">Streptomyces avermitilis (strain ATCC 31267 / DSM 46492 / JCM 5070 / NBRC 14893 / NCIMB 12804 / NRRL 8165 / MA-4680)</name>
    <dbReference type="NCBI Taxonomy" id="227882"/>
    <lineage>
        <taxon>Bacteria</taxon>
        <taxon>Bacillati</taxon>
        <taxon>Actinomycetota</taxon>
        <taxon>Actinomycetes</taxon>
        <taxon>Kitasatosporales</taxon>
        <taxon>Streptomycetaceae</taxon>
        <taxon>Streptomyces</taxon>
    </lineage>
</organism>
<keyword evidence="2" id="KW-0413">Isomerase</keyword>
<dbReference type="Pfam" id="PF00908">
    <property type="entry name" value="dTDP_sugar_isom"/>
    <property type="match status" value="1"/>
</dbReference>
<feature type="active site" description="Proton donor" evidence="3">
    <location>
        <position position="158"/>
    </location>
</feature>
<dbReference type="RefSeq" id="WP_010982387.1">
    <property type="nucleotide sequence ID" value="NC_003155.5"/>
</dbReference>
<dbReference type="PANTHER" id="PTHR21047">
    <property type="entry name" value="DTDP-6-DEOXY-D-GLUCOSE-3,5 EPIMERASE"/>
    <property type="match status" value="1"/>
</dbReference>
<evidence type="ECO:0000313" key="7">
    <source>
        <dbReference type="Proteomes" id="UP000000428"/>
    </source>
</evidence>
<dbReference type="AlphaFoldDB" id="Q79ZM0"/>
<dbReference type="GeneID" id="41538058"/>
<dbReference type="GO" id="GO:0005829">
    <property type="term" value="C:cytosol"/>
    <property type="evidence" value="ECO:0007669"/>
    <property type="project" value="TreeGrafter"/>
</dbReference>
<reference evidence="6 7" key="1">
    <citation type="journal article" date="2001" name="Proc. Natl. Acad. Sci. U.S.A.">
        <title>Genome sequence of an industrial microorganism Streptomyces avermitilis: deducing the ability of producing secondary metabolites.</title>
        <authorList>
            <person name="Omura S."/>
            <person name="Ikeda H."/>
            <person name="Ishikawa J."/>
            <person name="Hanamoto A."/>
            <person name="Takahashi C."/>
            <person name="Shinose M."/>
            <person name="Takahashi Y."/>
            <person name="Horikawa H."/>
            <person name="Nakazawa H."/>
            <person name="Osonoe T."/>
            <person name="Kikuchi H."/>
            <person name="Shiba T."/>
            <person name="Sakaki Y."/>
            <person name="Hattori M."/>
        </authorList>
    </citation>
    <scope>NUCLEOTIDE SEQUENCE [LARGE SCALE GENOMIC DNA]</scope>
    <source>
        <strain evidence="7">ATCC 31267 / DSM 46492 / JCM 5070 / NBRC 14893 / NCIMB 12804 / NRRL 8165 / MA-4680</strain>
    </source>
</reference>
<dbReference type="PANTHER" id="PTHR21047:SF2">
    <property type="entry name" value="THYMIDINE DIPHOSPHO-4-KETO-RHAMNOSE 3,5-EPIMERASE"/>
    <property type="match status" value="1"/>
</dbReference>
<dbReference type="Proteomes" id="UP000000428">
    <property type="component" value="Chromosome"/>
</dbReference>
<feature type="active site" description="Proton acceptor" evidence="3">
    <location>
        <position position="88"/>
    </location>
</feature>
<comment type="similarity">
    <text evidence="1">Belongs to the dTDP-4-dehydrorhamnose 3,5-epimerase family.</text>
</comment>
<dbReference type="GO" id="GO:0000271">
    <property type="term" value="P:polysaccharide biosynthetic process"/>
    <property type="evidence" value="ECO:0007669"/>
    <property type="project" value="TreeGrafter"/>
</dbReference>
<feature type="region of interest" description="Disordered" evidence="5">
    <location>
        <begin position="1"/>
        <end position="22"/>
    </location>
</feature>
<dbReference type="HOGENOM" id="CLU_090940_0_0_11"/>
<dbReference type="Gene3D" id="2.60.120.10">
    <property type="entry name" value="Jelly Rolls"/>
    <property type="match status" value="1"/>
</dbReference>
<dbReference type="eggNOG" id="COG1898">
    <property type="taxonomic scope" value="Bacteria"/>
</dbReference>
<dbReference type="InterPro" id="IPR011051">
    <property type="entry name" value="RmlC_Cupin_sf"/>
</dbReference>
<dbReference type="CDD" id="cd00438">
    <property type="entry name" value="cupin_RmlC"/>
    <property type="match status" value="1"/>
</dbReference>
<evidence type="ECO:0000256" key="2">
    <source>
        <dbReference type="ARBA" id="ARBA00023235"/>
    </source>
</evidence>
<name>Q79ZM0_STRAW</name>
<keyword evidence="7" id="KW-1185">Reference proteome</keyword>
<evidence type="ECO:0000256" key="3">
    <source>
        <dbReference type="PIRSR" id="PIRSR600888-1"/>
    </source>
</evidence>
<accession>Q79ZM0</accession>
<dbReference type="GO" id="GO:0008830">
    <property type="term" value="F:dTDP-4-dehydrorhamnose 3,5-epimerase activity"/>
    <property type="evidence" value="ECO:0007669"/>
    <property type="project" value="InterPro"/>
</dbReference>
<evidence type="ECO:0000256" key="1">
    <source>
        <dbReference type="ARBA" id="ARBA00010154"/>
    </source>
</evidence>
<dbReference type="InterPro" id="IPR000888">
    <property type="entry name" value="RmlC-like"/>
</dbReference>
<evidence type="ECO:0000256" key="4">
    <source>
        <dbReference type="PIRSR" id="PIRSR600888-3"/>
    </source>
</evidence>
<reference evidence="6 7" key="3">
    <citation type="journal article" date="2014" name="J. Ind. Microbiol. Biotechnol.">
        <title>Genome mining of the Streptomyces avermitilis genome and development of genome-minimized hosts for heterologous expression of biosynthetic gene clusters.</title>
        <authorList>
            <person name="Ikeda H."/>
            <person name="Shin-ya K."/>
            <person name="Omura S."/>
        </authorList>
    </citation>
    <scope>NUCLEOTIDE SEQUENCE [LARGE SCALE GENOMIC DNA]</scope>
    <source>
        <strain evidence="7">ATCC 31267 / DSM 46492 / JCM 5070 / NBRC 14893 / NCIMB 12804 / NRRL 8165 / MA-4680</strain>
    </source>
</reference>
<protein>
    <submittedName>
        <fullName evidence="6">dTDP-4-keto-6-deoxyhexose 3,5-epimerase</fullName>
    </submittedName>
</protein>
<dbReference type="KEGG" id="sma:SAVERM_949"/>
<gene>
    <name evidence="6" type="primary">aveBV</name>
    <name evidence="6" type="ORF">SAVERM_949</name>
</gene>
<feature type="site" description="Participates in a stacking interaction with the thymidine ring of dTDP-4-oxo-6-deoxyglucose" evidence="4">
    <location>
        <position position="164"/>
    </location>
</feature>
<dbReference type="EMBL" id="BA000030">
    <property type="protein sequence ID" value="BAC68659.1"/>
    <property type="molecule type" value="Genomic_DNA"/>
</dbReference>
<dbReference type="GO" id="GO:0019305">
    <property type="term" value="P:dTDP-rhamnose biosynthetic process"/>
    <property type="evidence" value="ECO:0007669"/>
    <property type="project" value="TreeGrafter"/>
</dbReference>